<evidence type="ECO:0000256" key="1">
    <source>
        <dbReference type="ARBA" id="ARBA00022737"/>
    </source>
</evidence>
<keyword evidence="4" id="KW-1185">Reference proteome</keyword>
<dbReference type="InterPro" id="IPR055414">
    <property type="entry name" value="LRR_R13L4/SHOC2-like"/>
</dbReference>
<organism evidence="3 4">
    <name type="scientific">Eucalyptus grandis</name>
    <name type="common">Flooded gum</name>
    <dbReference type="NCBI Taxonomy" id="71139"/>
    <lineage>
        <taxon>Eukaryota</taxon>
        <taxon>Viridiplantae</taxon>
        <taxon>Streptophyta</taxon>
        <taxon>Embryophyta</taxon>
        <taxon>Tracheophyta</taxon>
        <taxon>Spermatophyta</taxon>
        <taxon>Magnoliopsida</taxon>
        <taxon>eudicotyledons</taxon>
        <taxon>Gunneridae</taxon>
        <taxon>Pentapetalae</taxon>
        <taxon>rosids</taxon>
        <taxon>malvids</taxon>
        <taxon>Myrtales</taxon>
        <taxon>Myrtaceae</taxon>
        <taxon>Myrtoideae</taxon>
        <taxon>Eucalypteae</taxon>
        <taxon>Eucalyptus</taxon>
    </lineage>
</organism>
<dbReference type="Proteomes" id="UP000030711">
    <property type="component" value="Unassembled WGS sequence"/>
</dbReference>
<comment type="caution">
    <text evidence="3">The sequence shown here is derived from an EMBL/GenBank/DDBJ whole genome shotgun (WGS) entry which is preliminary data.</text>
</comment>
<evidence type="ECO:0000313" key="4">
    <source>
        <dbReference type="Proteomes" id="UP000030711"/>
    </source>
</evidence>
<reference evidence="3 4" key="1">
    <citation type="journal article" date="2014" name="Nature">
        <title>The genome of Eucalyptus grandis.</title>
        <authorList>
            <person name="Myburg A.A."/>
            <person name="Grattapaglia D."/>
            <person name="Tuskan G.A."/>
            <person name="Hellsten U."/>
            <person name="Hayes R.D."/>
            <person name="Grimwood J."/>
            <person name="Jenkins J."/>
            <person name="Lindquist E."/>
            <person name="Tice H."/>
            <person name="Bauer D."/>
            <person name="Goodstein D.M."/>
            <person name="Dubchak I."/>
            <person name="Poliakov A."/>
            <person name="Mizrachi E."/>
            <person name="Kullan A.R."/>
            <person name="Hussey S.G."/>
            <person name="Pinard D."/>
            <person name="van der Merwe K."/>
            <person name="Singh P."/>
            <person name="van Jaarsveld I."/>
            <person name="Silva-Junior O.B."/>
            <person name="Togawa R.C."/>
            <person name="Pappas M.R."/>
            <person name="Faria D.A."/>
            <person name="Sansaloni C.P."/>
            <person name="Petroli C.D."/>
            <person name="Yang X."/>
            <person name="Ranjan P."/>
            <person name="Tschaplinski T.J."/>
            <person name="Ye C.Y."/>
            <person name="Li T."/>
            <person name="Sterck L."/>
            <person name="Vanneste K."/>
            <person name="Murat F."/>
            <person name="Soler M."/>
            <person name="Clemente H.S."/>
            <person name="Saidi N."/>
            <person name="Cassan-Wang H."/>
            <person name="Dunand C."/>
            <person name="Hefer C.A."/>
            <person name="Bornberg-Bauer E."/>
            <person name="Kersting A.R."/>
            <person name="Vining K."/>
            <person name="Amarasinghe V."/>
            <person name="Ranik M."/>
            <person name="Naithani S."/>
            <person name="Elser J."/>
            <person name="Boyd A.E."/>
            <person name="Liston A."/>
            <person name="Spatafora J.W."/>
            <person name="Dharmwardhana P."/>
            <person name="Raja R."/>
            <person name="Sullivan C."/>
            <person name="Romanel E."/>
            <person name="Alves-Ferreira M."/>
            <person name="Kulheim C."/>
            <person name="Foley W."/>
            <person name="Carocha V."/>
            <person name="Paiva J."/>
            <person name="Kudrna D."/>
            <person name="Brommonschenkel S.H."/>
            <person name="Pasquali G."/>
            <person name="Byrne M."/>
            <person name="Rigault P."/>
            <person name="Tibbits J."/>
            <person name="Spokevicius A."/>
            <person name="Jones R.C."/>
            <person name="Steane D.A."/>
            <person name="Vaillancourt R.E."/>
            <person name="Potts B.M."/>
            <person name="Joubert F."/>
            <person name="Barry K."/>
            <person name="Pappas G.J."/>
            <person name="Strauss S.H."/>
            <person name="Jaiswal P."/>
            <person name="Grima-Pettenati J."/>
            <person name="Salse J."/>
            <person name="Van de Peer Y."/>
            <person name="Rokhsar D.S."/>
            <person name="Schmutz J."/>
        </authorList>
    </citation>
    <scope>NUCLEOTIDE SEQUENCE [LARGE SCALE GENOMIC DNA]</scope>
    <source>
        <strain evidence="4">cv. BRASUZ1</strain>
        <tissue evidence="3">Leaf extractions</tissue>
    </source>
</reference>
<feature type="domain" description="Disease resistance R13L4/SHOC-2-like LRR" evidence="2">
    <location>
        <begin position="22"/>
        <end position="235"/>
    </location>
</feature>
<dbReference type="AlphaFoldDB" id="A0AAD9T873"/>
<dbReference type="SUPFAM" id="SSF52058">
    <property type="entry name" value="L domain-like"/>
    <property type="match status" value="1"/>
</dbReference>
<keyword evidence="1" id="KW-0677">Repeat</keyword>
<evidence type="ECO:0000313" key="3">
    <source>
        <dbReference type="EMBL" id="KAK2630943.1"/>
    </source>
</evidence>
<name>A0AAD9T873_EUCGR</name>
<dbReference type="PANTHER" id="PTHR45752:SF195">
    <property type="entry name" value="LEUCINE-RICH REPEAT (LRR) FAMILY PROTEIN-RELATED"/>
    <property type="match status" value="1"/>
</dbReference>
<dbReference type="InterPro" id="IPR032675">
    <property type="entry name" value="LRR_dom_sf"/>
</dbReference>
<gene>
    <name evidence="3" type="ORF">EUGRSUZ_L03677</name>
</gene>
<accession>A0AAD9T873</accession>
<dbReference type="EMBL" id="MU852385">
    <property type="protein sequence ID" value="KAK2630943.1"/>
    <property type="molecule type" value="Genomic_DNA"/>
</dbReference>
<dbReference type="InterPro" id="IPR050715">
    <property type="entry name" value="LRR-SigEffector_domain"/>
</dbReference>
<evidence type="ECO:0000259" key="2">
    <source>
        <dbReference type="Pfam" id="PF23598"/>
    </source>
</evidence>
<protein>
    <recommendedName>
        <fullName evidence="2">Disease resistance R13L4/SHOC-2-like LRR domain-containing protein</fullName>
    </recommendedName>
</protein>
<feature type="non-terminal residue" evidence="3">
    <location>
        <position position="274"/>
    </location>
</feature>
<proteinExistence type="predicted"/>
<sequence>MAKKLKYLDLSRCGSLENTDFLSAFEKLEVLILRGCTALKRIDASIEDMEGLLRLELCSSYALHLAVGADAGAERPIPRFCLGELPAEIGKLKSLRQLDLYGTTALSALPNSIGSLENLEILDISKSGIEELPNGIGSLRKLRELIAWYCRNLKGIMVESMANLSSLRRLDFIYCDKLQSLPELPSGLTYLGVTCQSHKLPSLSHLTHLKELVVHGCNNLQCIQELPSTQLKSSKCSQPTDIEESESPQSLNTPFKFEVLNVSVCESIKMLDVS</sequence>
<dbReference type="Gene3D" id="3.80.10.10">
    <property type="entry name" value="Ribonuclease Inhibitor"/>
    <property type="match status" value="2"/>
</dbReference>
<dbReference type="PANTHER" id="PTHR45752">
    <property type="entry name" value="LEUCINE-RICH REPEAT-CONTAINING"/>
    <property type="match status" value="1"/>
</dbReference>
<dbReference type="Pfam" id="PF23598">
    <property type="entry name" value="LRR_14"/>
    <property type="match status" value="1"/>
</dbReference>